<dbReference type="OrthoDB" id="6058203at2759"/>
<evidence type="ECO:0000259" key="1">
    <source>
        <dbReference type="PROSITE" id="PS50181"/>
    </source>
</evidence>
<accession>A0A443HR72</accession>
<organism evidence="2 3">
    <name type="scientific">Byssochlamys spectabilis</name>
    <name type="common">Paecilomyces variotii</name>
    <dbReference type="NCBI Taxonomy" id="264951"/>
    <lineage>
        <taxon>Eukaryota</taxon>
        <taxon>Fungi</taxon>
        <taxon>Dikarya</taxon>
        <taxon>Ascomycota</taxon>
        <taxon>Pezizomycotina</taxon>
        <taxon>Eurotiomycetes</taxon>
        <taxon>Eurotiomycetidae</taxon>
        <taxon>Eurotiales</taxon>
        <taxon>Thermoascaceae</taxon>
        <taxon>Paecilomyces</taxon>
    </lineage>
</organism>
<keyword evidence="3" id="KW-1185">Reference proteome</keyword>
<reference evidence="2 3" key="1">
    <citation type="journal article" date="2018" name="Front. Microbiol.">
        <title>Genomic and genetic insights into a cosmopolitan fungus, Paecilomyces variotii (Eurotiales).</title>
        <authorList>
            <person name="Urquhart A.S."/>
            <person name="Mondo S.J."/>
            <person name="Makela M.R."/>
            <person name="Hane J.K."/>
            <person name="Wiebenga A."/>
            <person name="He G."/>
            <person name="Mihaltcheva S."/>
            <person name="Pangilinan J."/>
            <person name="Lipzen A."/>
            <person name="Barry K."/>
            <person name="de Vries R.P."/>
            <person name="Grigoriev I.V."/>
            <person name="Idnurm A."/>
        </authorList>
    </citation>
    <scope>NUCLEOTIDE SEQUENCE [LARGE SCALE GENOMIC DNA]</scope>
    <source>
        <strain evidence="2 3">CBS 101075</strain>
    </source>
</reference>
<dbReference type="AlphaFoldDB" id="A0A443HR72"/>
<dbReference type="CDD" id="cd09917">
    <property type="entry name" value="F-box_SF"/>
    <property type="match status" value="1"/>
</dbReference>
<dbReference type="Pfam" id="PF12937">
    <property type="entry name" value="F-box-like"/>
    <property type="match status" value="1"/>
</dbReference>
<comment type="caution">
    <text evidence="2">The sequence shown here is derived from an EMBL/GenBank/DDBJ whole genome shotgun (WGS) entry which is preliminary data.</text>
</comment>
<dbReference type="RefSeq" id="XP_028483952.1">
    <property type="nucleotide sequence ID" value="XM_028631044.1"/>
</dbReference>
<dbReference type="STRING" id="264951.A0A443HR72"/>
<dbReference type="VEuPathDB" id="FungiDB:C8Q69DRAFT_473485"/>
<protein>
    <recommendedName>
        <fullName evidence="1">F-box domain-containing protein</fullName>
    </recommendedName>
</protein>
<name>A0A443HR72_BYSSP</name>
<evidence type="ECO:0000313" key="3">
    <source>
        <dbReference type="Proteomes" id="UP000283841"/>
    </source>
</evidence>
<sequence length="574" mass="64646">MLSQLPVELIQQIFYYADTPSYLQAAYSCRRLYEAAAGCREVVIHHLEETPGSTLLADPLETKELWLLLRQRAAKLLYGADARASRTLHIAEGRAIDPRACAITTSGNVNLALAFKGDGIVRTYFTRNGLLFPRGVLRPPYDQPGRIEILRVAFASDNSVAVLHRFIPEIETNEDDMHHPFIRQALQSPPEPELYVVHYETDSSEDHLTVYSLTDHDEYEPLALAVANKYKFAISWQHSHDSSVHEVVLYDGIPDAQAEENSVTCLRYVSNVIADEGGDIPANVNNAARRSHASFHPRPWSAVSHMTFNDRDSQLLYYHTGCTVYDHYQSLDNGTLSMVSRLRHNYSWSWLTPQLILTFSIGIPFAALHATQDIPRISNNNTNVTVCDWKYLAFGLGRDRLNQSIYPCILRAEARCRAVNCGHVVNLDRGRRLTDWKVVARLRHYPEETVATNSVGCIVATSPNGNRIAVANWKTVYIWALEPEVLIEENATGFYPDSSKLREDLKVINLDPIVLQLDAVCFKLSFTTREDELLAVTDRGLMYWDIGPGGTGARMTRSLDLDGRGGTWVQSDRV</sequence>
<dbReference type="EMBL" id="RCNU01000008">
    <property type="protein sequence ID" value="RWQ94307.1"/>
    <property type="molecule type" value="Genomic_DNA"/>
</dbReference>
<dbReference type="GeneID" id="39600321"/>
<feature type="domain" description="F-box" evidence="1">
    <location>
        <begin position="1"/>
        <end position="47"/>
    </location>
</feature>
<dbReference type="InterPro" id="IPR036047">
    <property type="entry name" value="F-box-like_dom_sf"/>
</dbReference>
<dbReference type="Proteomes" id="UP000283841">
    <property type="component" value="Unassembled WGS sequence"/>
</dbReference>
<evidence type="ECO:0000313" key="2">
    <source>
        <dbReference type="EMBL" id="RWQ94307.1"/>
    </source>
</evidence>
<dbReference type="PROSITE" id="PS50181">
    <property type="entry name" value="FBOX"/>
    <property type="match status" value="1"/>
</dbReference>
<dbReference type="SUPFAM" id="SSF81383">
    <property type="entry name" value="F-box domain"/>
    <property type="match status" value="1"/>
</dbReference>
<gene>
    <name evidence="2" type="ORF">C8Q69DRAFT_473485</name>
</gene>
<dbReference type="InterPro" id="IPR001810">
    <property type="entry name" value="F-box_dom"/>
</dbReference>
<proteinExistence type="predicted"/>